<dbReference type="InterPro" id="IPR027469">
    <property type="entry name" value="Cation_efflux_TMD_sf"/>
</dbReference>
<dbReference type="PANTHER" id="PTHR11562">
    <property type="entry name" value="CATION EFFLUX PROTEIN/ ZINC TRANSPORTER"/>
    <property type="match status" value="1"/>
</dbReference>
<evidence type="ECO:0000259" key="11">
    <source>
        <dbReference type="Pfam" id="PF16916"/>
    </source>
</evidence>
<dbReference type="STRING" id="485913.Krac_7381"/>
<evidence type="ECO:0000313" key="13">
    <source>
        <dbReference type="Proteomes" id="UP000004508"/>
    </source>
</evidence>
<gene>
    <name evidence="12" type="ORF">Krac_7381</name>
</gene>
<dbReference type="Pfam" id="PF01545">
    <property type="entry name" value="Cation_efflux"/>
    <property type="match status" value="1"/>
</dbReference>
<dbReference type="InterPro" id="IPR027470">
    <property type="entry name" value="Cation_efflux_CTD"/>
</dbReference>
<dbReference type="Gene3D" id="1.20.1510.10">
    <property type="entry name" value="Cation efflux protein transmembrane domain"/>
    <property type="match status" value="1"/>
</dbReference>
<evidence type="ECO:0000313" key="12">
    <source>
        <dbReference type="EMBL" id="EFH86107.1"/>
    </source>
</evidence>
<feature type="transmembrane region" description="Helical" evidence="9">
    <location>
        <begin position="21"/>
        <end position="43"/>
    </location>
</feature>
<feature type="transmembrane region" description="Helical" evidence="9">
    <location>
        <begin position="184"/>
        <end position="201"/>
    </location>
</feature>
<name>D6TS34_KTERA</name>
<evidence type="ECO:0000256" key="2">
    <source>
        <dbReference type="ARBA" id="ARBA00008873"/>
    </source>
</evidence>
<accession>D6TS34</accession>
<evidence type="ECO:0000256" key="5">
    <source>
        <dbReference type="ARBA" id="ARBA00022989"/>
    </source>
</evidence>
<evidence type="ECO:0000259" key="10">
    <source>
        <dbReference type="Pfam" id="PF01545"/>
    </source>
</evidence>
<dbReference type="InterPro" id="IPR050681">
    <property type="entry name" value="CDF/SLC30A"/>
</dbReference>
<dbReference type="AlphaFoldDB" id="D6TS34"/>
<evidence type="ECO:0000256" key="8">
    <source>
        <dbReference type="SAM" id="MobiDB-lite"/>
    </source>
</evidence>
<dbReference type="Pfam" id="PF16916">
    <property type="entry name" value="ZT_dimer"/>
    <property type="match status" value="1"/>
</dbReference>
<proteinExistence type="inferred from homology"/>
<dbReference type="GO" id="GO:0005385">
    <property type="term" value="F:zinc ion transmembrane transporter activity"/>
    <property type="evidence" value="ECO:0007669"/>
    <property type="project" value="TreeGrafter"/>
</dbReference>
<evidence type="ECO:0000256" key="9">
    <source>
        <dbReference type="SAM" id="Phobius"/>
    </source>
</evidence>
<feature type="domain" description="Cation efflux protein cytoplasmic" evidence="11">
    <location>
        <begin position="214"/>
        <end position="288"/>
    </location>
</feature>
<dbReference type="FunCoup" id="D6TS34">
    <property type="interactions" value="415"/>
</dbReference>
<dbReference type="InterPro" id="IPR002524">
    <property type="entry name" value="Cation_efflux"/>
</dbReference>
<reference evidence="12 13" key="1">
    <citation type="journal article" date="2011" name="Stand. Genomic Sci.">
        <title>Non-contiguous finished genome sequence and contextual data of the filamentous soil bacterium Ktedonobacter racemifer type strain (SOSP1-21).</title>
        <authorList>
            <person name="Chang Y.J."/>
            <person name="Land M."/>
            <person name="Hauser L."/>
            <person name="Chertkov O."/>
            <person name="Del Rio T.G."/>
            <person name="Nolan M."/>
            <person name="Copeland A."/>
            <person name="Tice H."/>
            <person name="Cheng J.F."/>
            <person name="Lucas S."/>
            <person name="Han C."/>
            <person name="Goodwin L."/>
            <person name="Pitluck S."/>
            <person name="Ivanova N."/>
            <person name="Ovchinikova G."/>
            <person name="Pati A."/>
            <person name="Chen A."/>
            <person name="Palaniappan K."/>
            <person name="Mavromatis K."/>
            <person name="Liolios K."/>
            <person name="Brettin T."/>
            <person name="Fiebig A."/>
            <person name="Rohde M."/>
            <person name="Abt B."/>
            <person name="Goker M."/>
            <person name="Detter J.C."/>
            <person name="Woyke T."/>
            <person name="Bristow J."/>
            <person name="Eisen J.A."/>
            <person name="Markowitz V."/>
            <person name="Hugenholtz P."/>
            <person name="Kyrpides N.C."/>
            <person name="Klenk H.P."/>
            <person name="Lapidus A."/>
        </authorList>
    </citation>
    <scope>NUCLEOTIDE SEQUENCE [LARGE SCALE GENOMIC DNA]</scope>
    <source>
        <strain evidence="13">DSM 44963</strain>
    </source>
</reference>
<keyword evidence="4 9" id="KW-0812">Transmembrane</keyword>
<dbReference type="InterPro" id="IPR036837">
    <property type="entry name" value="Cation_efflux_CTD_sf"/>
</dbReference>
<evidence type="ECO:0000256" key="1">
    <source>
        <dbReference type="ARBA" id="ARBA00004141"/>
    </source>
</evidence>
<dbReference type="EMBL" id="ADVG01000002">
    <property type="protein sequence ID" value="EFH86107.1"/>
    <property type="molecule type" value="Genomic_DNA"/>
</dbReference>
<comment type="similarity">
    <text evidence="2">Belongs to the cation diffusion facilitator (CDF) transporter (TC 2.A.4) family. SLC30A subfamily.</text>
</comment>
<keyword evidence="6" id="KW-0406">Ion transport</keyword>
<dbReference type="RefSeq" id="WP_007910130.1">
    <property type="nucleotide sequence ID" value="NZ_ADVG01000002.1"/>
</dbReference>
<organism evidence="12 13">
    <name type="scientific">Ktedonobacter racemifer DSM 44963</name>
    <dbReference type="NCBI Taxonomy" id="485913"/>
    <lineage>
        <taxon>Bacteria</taxon>
        <taxon>Bacillati</taxon>
        <taxon>Chloroflexota</taxon>
        <taxon>Ktedonobacteria</taxon>
        <taxon>Ktedonobacterales</taxon>
        <taxon>Ktedonobacteraceae</taxon>
        <taxon>Ktedonobacter</taxon>
    </lineage>
</organism>
<feature type="transmembrane region" description="Helical" evidence="9">
    <location>
        <begin position="152"/>
        <end position="178"/>
    </location>
</feature>
<feature type="transmembrane region" description="Helical" evidence="9">
    <location>
        <begin position="86"/>
        <end position="105"/>
    </location>
</feature>
<feature type="domain" description="Cation efflux protein transmembrane" evidence="10">
    <location>
        <begin position="20"/>
        <end position="209"/>
    </location>
</feature>
<comment type="subcellular location">
    <subcellularLocation>
        <location evidence="1">Membrane</location>
        <topology evidence="1">Multi-pass membrane protein</topology>
    </subcellularLocation>
</comment>
<evidence type="ECO:0000256" key="3">
    <source>
        <dbReference type="ARBA" id="ARBA00022448"/>
    </source>
</evidence>
<keyword evidence="13" id="KW-1185">Reference proteome</keyword>
<keyword evidence="5 9" id="KW-1133">Transmembrane helix</keyword>
<dbReference type="SUPFAM" id="SSF161111">
    <property type="entry name" value="Cation efflux protein transmembrane domain-like"/>
    <property type="match status" value="1"/>
</dbReference>
<dbReference type="SUPFAM" id="SSF160240">
    <property type="entry name" value="Cation efflux protein cytoplasmic domain-like"/>
    <property type="match status" value="1"/>
</dbReference>
<dbReference type="GO" id="GO:0005886">
    <property type="term" value="C:plasma membrane"/>
    <property type="evidence" value="ECO:0007669"/>
    <property type="project" value="TreeGrafter"/>
</dbReference>
<sequence length="332" mass="36047">MSSEHAGHDHTHGMVRQTLRLAFFLSLIIVAAEVGGGLLAHSLALLSDAGHALTDIFALGLAWFATAQAERPANARKTFGYHRVGILAALINAITLILVTIWILYEAVQRFHHPEPIEPVFMFVSAGVGIAVNLFIGFGLNKEQQNLNARAAALHVFGDVGASVGVIIAGLVILLTGWTPMDPILSVGIAVLIALGAWRIVRETTDILLEATPKDVNLPALVADMNRVPEVAAVHDVHVWSITSGMYALSAHVQTANLPLNECAPILLQLESMLHEKYRIGHSTLQLECDGHLGRCSEIDGLYCQLQGTHDHEHAQDEKTHTSTRERITEHE</sequence>
<feature type="transmembrane region" description="Helical" evidence="9">
    <location>
        <begin position="49"/>
        <end position="66"/>
    </location>
</feature>
<keyword evidence="7 9" id="KW-0472">Membrane</keyword>
<dbReference type="InterPro" id="IPR058533">
    <property type="entry name" value="Cation_efflux_TM"/>
</dbReference>
<comment type="caution">
    <text evidence="12">The sequence shown here is derived from an EMBL/GenBank/DDBJ whole genome shotgun (WGS) entry which is preliminary data.</text>
</comment>
<protein>
    <submittedName>
        <fullName evidence="12">Cation diffusion facilitator family transporter</fullName>
    </submittedName>
</protein>
<dbReference type="InParanoid" id="D6TS34"/>
<evidence type="ECO:0000256" key="4">
    <source>
        <dbReference type="ARBA" id="ARBA00022692"/>
    </source>
</evidence>
<feature type="region of interest" description="Disordered" evidence="8">
    <location>
        <begin position="310"/>
        <end position="332"/>
    </location>
</feature>
<evidence type="ECO:0000256" key="6">
    <source>
        <dbReference type="ARBA" id="ARBA00023065"/>
    </source>
</evidence>
<keyword evidence="3" id="KW-0813">Transport</keyword>
<dbReference type="OrthoDB" id="9809646at2"/>
<dbReference type="PANTHER" id="PTHR11562:SF17">
    <property type="entry name" value="RE54080P-RELATED"/>
    <property type="match status" value="1"/>
</dbReference>
<dbReference type="Proteomes" id="UP000004508">
    <property type="component" value="Unassembled WGS sequence"/>
</dbReference>
<dbReference type="NCBIfam" id="TIGR01297">
    <property type="entry name" value="CDF"/>
    <property type="match status" value="1"/>
</dbReference>
<evidence type="ECO:0000256" key="7">
    <source>
        <dbReference type="ARBA" id="ARBA00023136"/>
    </source>
</evidence>
<dbReference type="eggNOG" id="COG1230">
    <property type="taxonomic scope" value="Bacteria"/>
</dbReference>
<feature type="transmembrane region" description="Helical" evidence="9">
    <location>
        <begin position="120"/>
        <end position="140"/>
    </location>
</feature>